<reference evidence="1" key="1">
    <citation type="submission" date="2020-09" db="EMBL/GenBank/DDBJ databases">
        <title>Rhizobia associated with sainfoin plants.</title>
        <authorList>
            <person name="Asharfi S."/>
            <person name="Kuzmanovic N."/>
            <person name="Bunk B."/>
            <person name="Sproeer C."/>
            <person name="Becker M."/>
            <person name="Thuenen T."/>
        </authorList>
    </citation>
    <scope>NUCLEOTIDE SEQUENCE</scope>
    <source>
        <strain evidence="1">OM4</strain>
    </source>
</reference>
<proteinExistence type="predicted"/>
<dbReference type="InterPro" id="IPR011101">
    <property type="entry name" value="DUF5131"/>
</dbReference>
<accession>A0ABY5QV09</accession>
<evidence type="ECO:0000313" key="2">
    <source>
        <dbReference type="Proteomes" id="UP001058098"/>
    </source>
</evidence>
<keyword evidence="2" id="KW-1185">Reference proteome</keyword>
<dbReference type="EMBL" id="CP062229">
    <property type="protein sequence ID" value="UVC14749.1"/>
    <property type="molecule type" value="Genomic_DNA"/>
</dbReference>
<dbReference type="Pfam" id="PF07505">
    <property type="entry name" value="DUF5131"/>
    <property type="match status" value="1"/>
</dbReference>
<sequence length="312" mass="34943">MGEITAISWCDHTFNPWIGCTKVSPACDGCYAEAMMDKRYGRVQWGAPGQGNGTRVRTSAGNWQQPIRWNKKAAADGTRPFVFCSSLADVFDNQVPTAWRTDLFELIRATRSLVWLLLTKRPQNIVRMYGSAFDLPWPRNAAIGTTVEDQKRFDINVPALRDAGLELHPAFAFLSCEPLLGPIGGDIDGIDWVITGGETDQGGHKARPTHPDWFRDIRDQCAAAGVAYHHKQNGEWAPGECADHRPTRTEEVAEYYDDSWGQPAHWDYGRVTPRRSEEMHRADEPDVYRLGKSRSGRLLDGVEHNARPAVPA</sequence>
<organism evidence="1 2">
    <name type="scientific">Mesorhizobium onobrychidis</name>
    <dbReference type="NCBI Taxonomy" id="2775404"/>
    <lineage>
        <taxon>Bacteria</taxon>
        <taxon>Pseudomonadati</taxon>
        <taxon>Pseudomonadota</taxon>
        <taxon>Alphaproteobacteria</taxon>
        <taxon>Hyphomicrobiales</taxon>
        <taxon>Phyllobacteriaceae</taxon>
        <taxon>Mesorhizobium</taxon>
    </lineage>
</organism>
<evidence type="ECO:0000313" key="1">
    <source>
        <dbReference type="EMBL" id="UVC14749.1"/>
    </source>
</evidence>
<dbReference type="Proteomes" id="UP001058098">
    <property type="component" value="Chromosome"/>
</dbReference>
<protein>
    <submittedName>
        <fullName evidence="1">Phage Gp37/Gp68 family protein</fullName>
    </submittedName>
</protein>
<gene>
    <name evidence="1" type="ORF">IHQ72_29735</name>
</gene>
<dbReference type="RefSeq" id="WP_258119164.1">
    <property type="nucleotide sequence ID" value="NZ_CP062229.1"/>
</dbReference>
<name>A0ABY5QV09_9HYPH</name>